<dbReference type="InterPro" id="IPR036515">
    <property type="entry name" value="Transposase_17_sf"/>
</dbReference>
<dbReference type="OrthoDB" id="9788881at2"/>
<dbReference type="PANTHER" id="PTHR34322">
    <property type="entry name" value="TRANSPOSASE, Y1_TNP DOMAIN-CONTAINING"/>
    <property type="match status" value="1"/>
</dbReference>
<dbReference type="InterPro" id="IPR002686">
    <property type="entry name" value="Transposase_17"/>
</dbReference>
<organism evidence="2 3">
    <name type="scientific">Cyclobacterium marinum (strain ATCC 25205 / DSM 745 / LMG 13164 / NCIMB 1802)</name>
    <name type="common">Flectobacillus marinus</name>
    <dbReference type="NCBI Taxonomy" id="880070"/>
    <lineage>
        <taxon>Bacteria</taxon>
        <taxon>Pseudomonadati</taxon>
        <taxon>Bacteroidota</taxon>
        <taxon>Cytophagia</taxon>
        <taxon>Cytophagales</taxon>
        <taxon>Cyclobacteriaceae</taxon>
        <taxon>Cyclobacterium</taxon>
    </lineage>
</organism>
<dbReference type="AlphaFoldDB" id="G0J3U1"/>
<reference evidence="3" key="1">
    <citation type="submission" date="2011-07" db="EMBL/GenBank/DDBJ databases">
        <title>The complete genome of Cyclobacterium marinum DSM 745.</title>
        <authorList>
            <person name="Lucas S."/>
            <person name="Han J."/>
            <person name="Lapidus A."/>
            <person name="Bruce D."/>
            <person name="Goodwin L."/>
            <person name="Pitluck S."/>
            <person name="Peters L."/>
            <person name="Kyrpides N."/>
            <person name="Mavromatis K."/>
            <person name="Ivanova N."/>
            <person name="Ovchinnikova G."/>
            <person name="Chertkov O."/>
            <person name="Detter J.C."/>
            <person name="Tapia R."/>
            <person name="Han C."/>
            <person name="Land M."/>
            <person name="Hauser L."/>
            <person name="Markowitz V."/>
            <person name="Cheng J.-F."/>
            <person name="Hugenholtz P."/>
            <person name="Woyke T."/>
            <person name="Wu D."/>
            <person name="Tindall B."/>
            <person name="Schuetze A."/>
            <person name="Brambilla E."/>
            <person name="Klenk H.-P."/>
            <person name="Eisen J.A."/>
        </authorList>
    </citation>
    <scope>NUCLEOTIDE SEQUENCE [LARGE SCALE GENOMIC DNA]</scope>
    <source>
        <strain evidence="3">ATCC 25205 / DSM 745 / LMG 13164 / NCIMB 1802</strain>
    </source>
</reference>
<sequence length="188" mass="22259">MTDKFEVGGMYHIYTRTIGNEILFRNDDNYVYFIKKYFYYLDDKLDTLAFCLLPNHFHLLVNIKDNSSNEVIVKGFSDFLNSYSKSYNKVFGRNGALFQRKFKRKKIDTEEYLTRIVIYIHLNPVKHGLAKGPSEWKFSSYKSYLSKSQSKLNRELVIKWFGGLDGFNTTHNSNTDLFLPEEFTLEKY</sequence>
<dbReference type="GO" id="GO:0006313">
    <property type="term" value="P:DNA transposition"/>
    <property type="evidence" value="ECO:0007669"/>
    <property type="project" value="InterPro"/>
</dbReference>
<evidence type="ECO:0000259" key="1">
    <source>
        <dbReference type="SMART" id="SM01321"/>
    </source>
</evidence>
<dbReference type="RefSeq" id="WP_014020208.1">
    <property type="nucleotide sequence ID" value="NC_015914.1"/>
</dbReference>
<dbReference type="PANTHER" id="PTHR34322:SF2">
    <property type="entry name" value="TRANSPOSASE IS200-LIKE DOMAIN-CONTAINING PROTEIN"/>
    <property type="match status" value="1"/>
</dbReference>
<feature type="domain" description="Transposase IS200-like" evidence="1">
    <location>
        <begin position="6"/>
        <end position="123"/>
    </location>
</feature>
<dbReference type="KEGG" id="cmr:Cycma_2170"/>
<evidence type="ECO:0000313" key="2">
    <source>
        <dbReference type="EMBL" id="AEL25915.1"/>
    </source>
</evidence>
<dbReference type="SUPFAM" id="SSF143422">
    <property type="entry name" value="Transposase IS200-like"/>
    <property type="match status" value="1"/>
</dbReference>
<gene>
    <name evidence="2" type="ordered locus">Cycma_2170</name>
</gene>
<dbReference type="SMART" id="SM01321">
    <property type="entry name" value="Y1_Tnp"/>
    <property type="match status" value="1"/>
</dbReference>
<dbReference type="GO" id="GO:0004803">
    <property type="term" value="F:transposase activity"/>
    <property type="evidence" value="ECO:0007669"/>
    <property type="project" value="InterPro"/>
</dbReference>
<accession>G0J3U1</accession>
<dbReference type="Proteomes" id="UP000001635">
    <property type="component" value="Chromosome"/>
</dbReference>
<dbReference type="GO" id="GO:0003677">
    <property type="term" value="F:DNA binding"/>
    <property type="evidence" value="ECO:0007669"/>
    <property type="project" value="InterPro"/>
</dbReference>
<keyword evidence="3" id="KW-1185">Reference proteome</keyword>
<name>G0J3U1_CYCMS</name>
<dbReference type="HOGENOM" id="CLU_068226_4_1_10"/>
<evidence type="ECO:0000313" key="3">
    <source>
        <dbReference type="Proteomes" id="UP000001635"/>
    </source>
</evidence>
<protein>
    <recommendedName>
        <fullName evidence="1">Transposase IS200-like domain-containing protein</fullName>
    </recommendedName>
</protein>
<dbReference type="STRING" id="880070.Cycma_2170"/>
<dbReference type="Gene3D" id="3.30.70.1290">
    <property type="entry name" value="Transposase IS200-like"/>
    <property type="match status" value="1"/>
</dbReference>
<dbReference type="eggNOG" id="COG1943">
    <property type="taxonomic scope" value="Bacteria"/>
</dbReference>
<dbReference type="EMBL" id="CP002955">
    <property type="protein sequence ID" value="AEL25915.1"/>
    <property type="molecule type" value="Genomic_DNA"/>
</dbReference>
<proteinExistence type="predicted"/>